<name>A0A2S3UKT8_9HYPH</name>
<dbReference type="PROSITE" id="PS50931">
    <property type="entry name" value="HTH_LYSR"/>
    <property type="match status" value="2"/>
</dbReference>
<dbReference type="InterPro" id="IPR036390">
    <property type="entry name" value="WH_DNA-bd_sf"/>
</dbReference>
<dbReference type="PANTHER" id="PTHR30419">
    <property type="entry name" value="HTH-TYPE TRANSCRIPTIONAL REGULATOR YBHD"/>
    <property type="match status" value="1"/>
</dbReference>
<evidence type="ECO:0000313" key="7">
    <source>
        <dbReference type="Proteomes" id="UP000236959"/>
    </source>
</evidence>
<dbReference type="GO" id="GO:0005829">
    <property type="term" value="C:cytosol"/>
    <property type="evidence" value="ECO:0007669"/>
    <property type="project" value="TreeGrafter"/>
</dbReference>
<evidence type="ECO:0000259" key="5">
    <source>
        <dbReference type="PROSITE" id="PS50931"/>
    </source>
</evidence>
<dbReference type="SUPFAM" id="SSF53850">
    <property type="entry name" value="Periplasmic binding protein-like II"/>
    <property type="match status" value="1"/>
</dbReference>
<dbReference type="AlphaFoldDB" id="A0A2S3UKT8"/>
<dbReference type="OrthoDB" id="9803030at2"/>
<keyword evidence="4" id="KW-0804">Transcription</keyword>
<proteinExistence type="inferred from homology"/>
<evidence type="ECO:0000256" key="4">
    <source>
        <dbReference type="ARBA" id="ARBA00023163"/>
    </source>
</evidence>
<dbReference type="GO" id="GO:0003677">
    <property type="term" value="F:DNA binding"/>
    <property type="evidence" value="ECO:0007669"/>
    <property type="project" value="UniProtKB-KW"/>
</dbReference>
<keyword evidence="2" id="KW-0805">Transcription regulation</keyword>
<organism evidence="6 7">
    <name type="scientific">Roseibium marinum</name>
    <dbReference type="NCBI Taxonomy" id="281252"/>
    <lineage>
        <taxon>Bacteria</taxon>
        <taxon>Pseudomonadati</taxon>
        <taxon>Pseudomonadota</taxon>
        <taxon>Alphaproteobacteria</taxon>
        <taxon>Hyphomicrobiales</taxon>
        <taxon>Stappiaceae</taxon>
        <taxon>Roseibium</taxon>
    </lineage>
</organism>
<accession>A0A2S3UKT8</accession>
<dbReference type="InterPro" id="IPR036388">
    <property type="entry name" value="WH-like_DNA-bd_sf"/>
</dbReference>
<dbReference type="PANTHER" id="PTHR30419:SF8">
    <property type="entry name" value="NITROGEN ASSIMILATION TRANSCRIPTIONAL ACTIVATOR-RELATED"/>
    <property type="match status" value="1"/>
</dbReference>
<evidence type="ECO:0000256" key="3">
    <source>
        <dbReference type="ARBA" id="ARBA00023125"/>
    </source>
</evidence>
<protein>
    <submittedName>
        <fullName evidence="6">LysR family transcriptional regulator of gallate degradation</fullName>
    </submittedName>
</protein>
<dbReference type="SUPFAM" id="SSF46785">
    <property type="entry name" value="Winged helix' DNA-binding domain"/>
    <property type="match status" value="2"/>
</dbReference>
<dbReference type="InterPro" id="IPR005119">
    <property type="entry name" value="LysR_subst-bd"/>
</dbReference>
<comment type="similarity">
    <text evidence="1">Belongs to the LysR transcriptional regulatory family.</text>
</comment>
<dbReference type="Pfam" id="PF00126">
    <property type="entry name" value="HTH_1"/>
    <property type="match status" value="2"/>
</dbReference>
<dbReference type="EMBL" id="PPCN01000015">
    <property type="protein sequence ID" value="POF28305.1"/>
    <property type="molecule type" value="Genomic_DNA"/>
</dbReference>
<reference evidence="6 7" key="1">
    <citation type="submission" date="2018-01" db="EMBL/GenBank/DDBJ databases">
        <title>Genomic Encyclopedia of Archaeal and Bacterial Type Strains, Phase II (KMG-II): from individual species to whole genera.</title>
        <authorList>
            <person name="Goeker M."/>
        </authorList>
    </citation>
    <scope>NUCLEOTIDE SEQUENCE [LARGE SCALE GENOMIC DNA]</scope>
    <source>
        <strain evidence="6 7">DSM 17023</strain>
    </source>
</reference>
<dbReference type="InterPro" id="IPR000847">
    <property type="entry name" value="LysR_HTH_N"/>
</dbReference>
<dbReference type="Proteomes" id="UP000236959">
    <property type="component" value="Unassembled WGS sequence"/>
</dbReference>
<dbReference type="Gene3D" id="1.10.10.10">
    <property type="entry name" value="Winged helix-like DNA-binding domain superfamily/Winged helix DNA-binding domain"/>
    <property type="match status" value="2"/>
</dbReference>
<evidence type="ECO:0000313" key="6">
    <source>
        <dbReference type="EMBL" id="POF28305.1"/>
    </source>
</evidence>
<keyword evidence="3" id="KW-0238">DNA-binding</keyword>
<comment type="caution">
    <text evidence="6">The sequence shown here is derived from an EMBL/GenBank/DDBJ whole genome shotgun (WGS) entry which is preliminary data.</text>
</comment>
<evidence type="ECO:0000256" key="1">
    <source>
        <dbReference type="ARBA" id="ARBA00009437"/>
    </source>
</evidence>
<dbReference type="PRINTS" id="PR00039">
    <property type="entry name" value="HTHLYSR"/>
</dbReference>
<sequence length="385" mass="41674">MTQPAVTRAVQSLEDELGILLFHRSSRTLALTDAGKLLVDRVRRTQHHLKRSETELRALNRNAPAEEHSFVQHASDHEFAALLGIADFGSINSAARAAGLTQPAMSKSLRTLENRVGTALFYRMKTTMKLTRSGEVLLRRVKLAQAEIRQAVEEIGYLRGETGGRIRIGALPLTLGGLVPVAVEKLLCSFPDAQVAIVDGTYEALLRDLAEGNIDILAGTIRQPIPIGGLESEELFRDDIAIIAARNHPLAARDHVGLADCLDHGWVLPFGGVPIRALFESALSAAGLPSPRNVIETDSVVTVRSLLLRGDRLALLSRFQVDLEVDWRVLKILSVEISSGNRPVGITIRSDFSPTPMASALLGSLRAVAAELSGTRPVSPNKAQI</sequence>
<evidence type="ECO:0000256" key="2">
    <source>
        <dbReference type="ARBA" id="ARBA00023015"/>
    </source>
</evidence>
<dbReference type="InterPro" id="IPR050950">
    <property type="entry name" value="HTH-type_LysR_regulators"/>
</dbReference>
<feature type="domain" description="HTH lysR-type" evidence="5">
    <location>
        <begin position="85"/>
        <end position="131"/>
    </location>
</feature>
<keyword evidence="7" id="KW-1185">Reference proteome</keyword>
<dbReference type="Gene3D" id="3.40.190.290">
    <property type="match status" value="1"/>
</dbReference>
<dbReference type="GO" id="GO:0003700">
    <property type="term" value="F:DNA-binding transcription factor activity"/>
    <property type="evidence" value="ECO:0007669"/>
    <property type="project" value="InterPro"/>
</dbReference>
<gene>
    <name evidence="6" type="ORF">CLV41_11572</name>
</gene>
<feature type="domain" description="HTH lysR-type" evidence="5">
    <location>
        <begin position="1"/>
        <end position="32"/>
    </location>
</feature>
<dbReference type="Pfam" id="PF03466">
    <property type="entry name" value="LysR_substrate"/>
    <property type="match status" value="1"/>
</dbReference>